<keyword evidence="5" id="KW-0812">Transmembrane</keyword>
<dbReference type="InterPro" id="IPR005069">
    <property type="entry name" value="Nucl-diP-sugar_transferase"/>
</dbReference>
<evidence type="ECO:0000313" key="8">
    <source>
        <dbReference type="Proteomes" id="UP000265631"/>
    </source>
</evidence>
<proteinExistence type="inferred from homology"/>
<evidence type="ECO:0000256" key="2">
    <source>
        <dbReference type="ARBA" id="ARBA00007033"/>
    </source>
</evidence>
<dbReference type="InterPro" id="IPR008630">
    <property type="entry name" value="Glyco_trans_34"/>
</dbReference>
<organism evidence="7 8">
    <name type="scientific">Fusarium flagelliforme</name>
    <dbReference type="NCBI Taxonomy" id="2675880"/>
    <lineage>
        <taxon>Eukaryota</taxon>
        <taxon>Fungi</taxon>
        <taxon>Dikarya</taxon>
        <taxon>Ascomycota</taxon>
        <taxon>Pezizomycotina</taxon>
        <taxon>Sordariomycetes</taxon>
        <taxon>Hypocreomycetidae</taxon>
        <taxon>Hypocreales</taxon>
        <taxon>Nectriaceae</taxon>
        <taxon>Fusarium</taxon>
        <taxon>Fusarium incarnatum-equiseti species complex</taxon>
    </lineage>
</organism>
<protein>
    <recommendedName>
        <fullName evidence="6">Nucleotide-diphospho-sugar transferase domain-containing protein</fullName>
    </recommendedName>
</protein>
<evidence type="ECO:0000256" key="1">
    <source>
        <dbReference type="ARBA" id="ARBA00005664"/>
    </source>
</evidence>
<evidence type="ECO:0000256" key="4">
    <source>
        <dbReference type="ARBA" id="ARBA00022679"/>
    </source>
</evidence>
<dbReference type="GO" id="GO:0006487">
    <property type="term" value="P:protein N-linked glycosylation"/>
    <property type="evidence" value="ECO:0007669"/>
    <property type="project" value="TreeGrafter"/>
</dbReference>
<dbReference type="GO" id="GO:0016757">
    <property type="term" value="F:glycosyltransferase activity"/>
    <property type="evidence" value="ECO:0007669"/>
    <property type="project" value="UniProtKB-KW"/>
</dbReference>
<keyword evidence="4" id="KW-0808">Transferase</keyword>
<dbReference type="GO" id="GO:0000139">
    <property type="term" value="C:Golgi membrane"/>
    <property type="evidence" value="ECO:0007669"/>
    <property type="project" value="TreeGrafter"/>
</dbReference>
<dbReference type="Proteomes" id="UP000265631">
    <property type="component" value="Unassembled WGS sequence"/>
</dbReference>
<comment type="caution">
    <text evidence="7">The sequence shown here is derived from an EMBL/GenBank/DDBJ whole genome shotgun (WGS) entry which is preliminary data.</text>
</comment>
<sequence>MGLYQSSRRALLISCILGFTTFFLCTYLLFSSNPPSTTNIITPTITSQPAQPAKPQITDFVKRNCHKKLRGEHKRNGTDAQDEALASTLAELWKPLVHPIEERVFVTDKGERFEVPEGQMRWRRPLGKKVVLIDTDTRLDASHENTLLNECPPYYPTIPGRTAGHLNHYLYAMIHGYDYRLVKAADYPDRHGTWIKPAIAKEALESYDFVVSLDSDAVFTHLDLPLEWLMNLWDVRPETLVAMAYDLDIKADYDSHNNLILNTGFVISQASKRTQELYSRWEDCPRSIPGCEAWNLKWAHEQSAFSYYIRYEFNGTHEVKGIPCNHANGNEFANEGNCECQGVFVSHNWHTKHKVPELLSRSVMTAMARRLHGQFQKDIEVLFTDVSNATYPLKDITI</sequence>
<keyword evidence="8" id="KW-1185">Reference proteome</keyword>
<feature type="domain" description="Nucleotide-diphospho-sugar transferase" evidence="6">
    <location>
        <begin position="194"/>
        <end position="346"/>
    </location>
</feature>
<comment type="similarity">
    <text evidence="2">Belongs to the glycosyltransferase 77 family.</text>
</comment>
<dbReference type="InterPro" id="IPR029044">
    <property type="entry name" value="Nucleotide-diphossugar_trans"/>
</dbReference>
<name>A0A395MIB2_9HYPO</name>
<evidence type="ECO:0000256" key="3">
    <source>
        <dbReference type="ARBA" id="ARBA00022676"/>
    </source>
</evidence>
<dbReference type="EMBL" id="PXXK01000241">
    <property type="protein sequence ID" value="RFN47647.1"/>
    <property type="molecule type" value="Genomic_DNA"/>
</dbReference>
<dbReference type="Gene3D" id="3.90.550.10">
    <property type="entry name" value="Spore Coat Polysaccharide Biosynthesis Protein SpsA, Chain A"/>
    <property type="match status" value="1"/>
</dbReference>
<dbReference type="PANTHER" id="PTHR31306:SF3">
    <property type="entry name" value="NUCLEOTIDE-DIPHOSPHO-SUGAR TRANSFERASE DOMAIN-CONTAINING PROTEIN"/>
    <property type="match status" value="1"/>
</dbReference>
<dbReference type="SUPFAM" id="SSF53448">
    <property type="entry name" value="Nucleotide-diphospho-sugar transferases"/>
    <property type="match status" value="1"/>
</dbReference>
<evidence type="ECO:0000256" key="5">
    <source>
        <dbReference type="SAM" id="Phobius"/>
    </source>
</evidence>
<dbReference type="Pfam" id="PF03407">
    <property type="entry name" value="Nucleotid_trans"/>
    <property type="match status" value="1"/>
</dbReference>
<reference evidence="7 8" key="1">
    <citation type="journal article" date="2018" name="PLoS Pathog.">
        <title>Evolution of structural diversity of trichothecenes, a family of toxins produced by plant pathogenic and entomopathogenic fungi.</title>
        <authorList>
            <person name="Proctor R.H."/>
            <person name="McCormick S.P."/>
            <person name="Kim H.S."/>
            <person name="Cardoza R.E."/>
            <person name="Stanley A.M."/>
            <person name="Lindo L."/>
            <person name="Kelly A."/>
            <person name="Brown D.W."/>
            <person name="Lee T."/>
            <person name="Vaughan M.M."/>
            <person name="Alexander N.J."/>
            <person name="Busman M."/>
            <person name="Gutierrez S."/>
        </authorList>
    </citation>
    <scope>NUCLEOTIDE SEQUENCE [LARGE SCALE GENOMIC DNA]</scope>
    <source>
        <strain evidence="7 8">NRRL 13405</strain>
    </source>
</reference>
<accession>A0A395MIB2</accession>
<feature type="transmembrane region" description="Helical" evidence="5">
    <location>
        <begin position="12"/>
        <end position="30"/>
    </location>
</feature>
<dbReference type="AlphaFoldDB" id="A0A395MIB2"/>
<evidence type="ECO:0000313" key="7">
    <source>
        <dbReference type="EMBL" id="RFN47647.1"/>
    </source>
</evidence>
<gene>
    <name evidence="7" type="ORF">FIE12Z_8104</name>
</gene>
<keyword evidence="3" id="KW-0328">Glycosyltransferase</keyword>
<evidence type="ECO:0000259" key="6">
    <source>
        <dbReference type="Pfam" id="PF03407"/>
    </source>
</evidence>
<comment type="similarity">
    <text evidence="1">Belongs to the glycosyltransferase 34 family.</text>
</comment>
<dbReference type="PANTHER" id="PTHR31306">
    <property type="entry name" value="ALPHA-1,6-MANNOSYLTRANSFERASE MNN11-RELATED"/>
    <property type="match status" value="1"/>
</dbReference>
<keyword evidence="5" id="KW-0472">Membrane</keyword>
<keyword evidence="5" id="KW-1133">Transmembrane helix</keyword>